<accession>A0AA86N3A2</accession>
<dbReference type="InterPro" id="IPR008972">
    <property type="entry name" value="Cupredoxin"/>
</dbReference>
<dbReference type="Gene3D" id="2.60.40.420">
    <property type="entry name" value="Cupredoxins - blue copper proteins"/>
    <property type="match status" value="1"/>
</dbReference>
<keyword evidence="4" id="KW-1185">Reference proteome</keyword>
<feature type="signal peptide" evidence="1">
    <location>
        <begin position="1"/>
        <end position="24"/>
    </location>
</feature>
<protein>
    <submittedName>
        <fullName evidence="3">Cupredoxin_1 domain-containing protein</fullName>
    </submittedName>
</protein>
<dbReference type="Pfam" id="PF13473">
    <property type="entry name" value="Cupredoxin_1"/>
    <property type="match status" value="1"/>
</dbReference>
<dbReference type="Proteomes" id="UP001179121">
    <property type="component" value="Chromosome"/>
</dbReference>
<dbReference type="RefSeq" id="WP_289271303.1">
    <property type="nucleotide sequence ID" value="NZ_OX365700.1"/>
</dbReference>
<keyword evidence="1" id="KW-0732">Signal</keyword>
<reference evidence="3" key="1">
    <citation type="submission" date="2022-10" db="EMBL/GenBank/DDBJ databases">
        <authorList>
            <person name="Koch H."/>
        </authorList>
    </citation>
    <scope>NUCLEOTIDE SEQUENCE</scope>
    <source>
        <strain evidence="3">DNF</strain>
    </source>
</reference>
<evidence type="ECO:0000313" key="3">
    <source>
        <dbReference type="EMBL" id="CAI4033877.1"/>
    </source>
</evidence>
<dbReference type="KEGG" id="nti:DNFV4_04319"/>
<evidence type="ECO:0000313" key="4">
    <source>
        <dbReference type="Proteomes" id="UP001179121"/>
    </source>
</evidence>
<evidence type="ECO:0000256" key="1">
    <source>
        <dbReference type="SAM" id="SignalP"/>
    </source>
</evidence>
<evidence type="ECO:0000259" key="2">
    <source>
        <dbReference type="Pfam" id="PF13473"/>
    </source>
</evidence>
<dbReference type="AlphaFoldDB" id="A0AA86N3A2"/>
<feature type="domain" description="EfeO-type cupredoxin-like" evidence="2">
    <location>
        <begin position="24"/>
        <end position="143"/>
    </location>
</feature>
<dbReference type="InterPro" id="IPR028096">
    <property type="entry name" value="EfeO_Cupredoxin"/>
</dbReference>
<gene>
    <name evidence="3" type="ORF">DNFV4_04319</name>
</gene>
<name>A0AA86N3A2_9BACT</name>
<sequence>MPQPIRILFTAVISLLVWLTQASASGEAVRVVGTPAAQPVDVQRIEITMQEYAFMLGKPGTVRLGVPTAIILRNHDIVRHGFTAPVLAQLGLSVEGEGVSAYGTGIEGVYVDPGKTLVIYFTPERGGNYSFRCDLHQQMKGELYTLELPSA</sequence>
<proteinExistence type="predicted"/>
<organism evidence="3 4">
    <name type="scientific">Nitrospira tepida</name>
    <dbReference type="NCBI Taxonomy" id="2973512"/>
    <lineage>
        <taxon>Bacteria</taxon>
        <taxon>Pseudomonadati</taxon>
        <taxon>Nitrospirota</taxon>
        <taxon>Nitrospiria</taxon>
        <taxon>Nitrospirales</taxon>
        <taxon>Nitrospiraceae</taxon>
        <taxon>Nitrospira</taxon>
    </lineage>
</organism>
<feature type="chain" id="PRO_5041698244" evidence="1">
    <location>
        <begin position="25"/>
        <end position="151"/>
    </location>
</feature>
<dbReference type="SUPFAM" id="SSF49503">
    <property type="entry name" value="Cupredoxins"/>
    <property type="match status" value="1"/>
</dbReference>
<dbReference type="EMBL" id="OX365700">
    <property type="protein sequence ID" value="CAI4033877.1"/>
    <property type="molecule type" value="Genomic_DNA"/>
</dbReference>